<sequence>LLGVAEDTLSRSQEALIAADIYDAVYASLFTYDRNSDVLQAFCEAWYSKTNVVLTYV</sequence>
<gene>
    <name evidence="1" type="ORF">HAX54_000123</name>
</gene>
<dbReference type="Proteomes" id="UP000823775">
    <property type="component" value="Unassembled WGS sequence"/>
</dbReference>
<comment type="caution">
    <text evidence="1">The sequence shown here is derived from an EMBL/GenBank/DDBJ whole genome shotgun (WGS) entry which is preliminary data.</text>
</comment>
<feature type="non-terminal residue" evidence="1">
    <location>
        <position position="57"/>
    </location>
</feature>
<accession>A0ABS8RHI6</accession>
<name>A0ABS8RHI6_DATST</name>
<evidence type="ECO:0000313" key="2">
    <source>
        <dbReference type="Proteomes" id="UP000823775"/>
    </source>
</evidence>
<feature type="non-terminal residue" evidence="1">
    <location>
        <position position="1"/>
    </location>
</feature>
<evidence type="ECO:0000313" key="1">
    <source>
        <dbReference type="EMBL" id="MCD7446313.1"/>
    </source>
</evidence>
<protein>
    <submittedName>
        <fullName evidence="1">Uncharacterized protein</fullName>
    </submittedName>
</protein>
<dbReference type="EMBL" id="JACEIK010000010">
    <property type="protein sequence ID" value="MCD7446313.1"/>
    <property type="molecule type" value="Genomic_DNA"/>
</dbReference>
<proteinExistence type="predicted"/>
<organism evidence="1 2">
    <name type="scientific">Datura stramonium</name>
    <name type="common">Jimsonweed</name>
    <name type="synonym">Common thornapple</name>
    <dbReference type="NCBI Taxonomy" id="4076"/>
    <lineage>
        <taxon>Eukaryota</taxon>
        <taxon>Viridiplantae</taxon>
        <taxon>Streptophyta</taxon>
        <taxon>Embryophyta</taxon>
        <taxon>Tracheophyta</taxon>
        <taxon>Spermatophyta</taxon>
        <taxon>Magnoliopsida</taxon>
        <taxon>eudicotyledons</taxon>
        <taxon>Gunneridae</taxon>
        <taxon>Pentapetalae</taxon>
        <taxon>asterids</taxon>
        <taxon>lamiids</taxon>
        <taxon>Solanales</taxon>
        <taxon>Solanaceae</taxon>
        <taxon>Solanoideae</taxon>
        <taxon>Datureae</taxon>
        <taxon>Datura</taxon>
    </lineage>
</organism>
<reference evidence="1 2" key="1">
    <citation type="journal article" date="2021" name="BMC Genomics">
        <title>Datura genome reveals duplications of psychoactive alkaloid biosynthetic genes and high mutation rate following tissue culture.</title>
        <authorList>
            <person name="Rajewski A."/>
            <person name="Carter-House D."/>
            <person name="Stajich J."/>
            <person name="Litt A."/>
        </authorList>
    </citation>
    <scope>NUCLEOTIDE SEQUENCE [LARGE SCALE GENOMIC DNA]</scope>
    <source>
        <strain evidence="1">AR-01</strain>
    </source>
</reference>
<keyword evidence="2" id="KW-1185">Reference proteome</keyword>